<keyword evidence="3" id="KW-1185">Reference proteome</keyword>
<organism evidence="2 3">
    <name type="scientific">Lactuca virosa</name>
    <dbReference type="NCBI Taxonomy" id="75947"/>
    <lineage>
        <taxon>Eukaryota</taxon>
        <taxon>Viridiplantae</taxon>
        <taxon>Streptophyta</taxon>
        <taxon>Embryophyta</taxon>
        <taxon>Tracheophyta</taxon>
        <taxon>Spermatophyta</taxon>
        <taxon>Magnoliopsida</taxon>
        <taxon>eudicotyledons</taxon>
        <taxon>Gunneridae</taxon>
        <taxon>Pentapetalae</taxon>
        <taxon>asterids</taxon>
        <taxon>campanulids</taxon>
        <taxon>Asterales</taxon>
        <taxon>Asteraceae</taxon>
        <taxon>Cichorioideae</taxon>
        <taxon>Cichorieae</taxon>
        <taxon>Lactucinae</taxon>
        <taxon>Lactuca</taxon>
    </lineage>
</organism>
<dbReference type="AlphaFoldDB" id="A0AAU9N542"/>
<name>A0AAU9N542_9ASTR</name>
<accession>A0AAU9N542</accession>
<reference evidence="2 3" key="1">
    <citation type="submission" date="2022-01" db="EMBL/GenBank/DDBJ databases">
        <authorList>
            <person name="Xiong W."/>
            <person name="Schranz E."/>
        </authorList>
    </citation>
    <scope>NUCLEOTIDE SEQUENCE [LARGE SCALE GENOMIC DNA]</scope>
</reference>
<proteinExistence type="predicted"/>
<protein>
    <submittedName>
        <fullName evidence="2">Uncharacterized protein</fullName>
    </submittedName>
</protein>
<evidence type="ECO:0000313" key="3">
    <source>
        <dbReference type="Proteomes" id="UP001157418"/>
    </source>
</evidence>
<feature type="compositionally biased region" description="Polar residues" evidence="1">
    <location>
        <begin position="96"/>
        <end position="117"/>
    </location>
</feature>
<evidence type="ECO:0000313" key="2">
    <source>
        <dbReference type="EMBL" id="CAH1432881.1"/>
    </source>
</evidence>
<dbReference type="Proteomes" id="UP001157418">
    <property type="component" value="Unassembled WGS sequence"/>
</dbReference>
<evidence type="ECO:0000256" key="1">
    <source>
        <dbReference type="SAM" id="MobiDB-lite"/>
    </source>
</evidence>
<dbReference type="EMBL" id="CAKMRJ010003334">
    <property type="protein sequence ID" value="CAH1432881.1"/>
    <property type="molecule type" value="Genomic_DNA"/>
</dbReference>
<comment type="caution">
    <text evidence="2">The sequence shown here is derived from an EMBL/GenBank/DDBJ whole genome shotgun (WGS) entry which is preliminary data.</text>
</comment>
<sequence length="117" mass="13013">MERRATTIVLVLRTIYLKHFTVSMSINNENLLTFLKYIDNLREIQNALVGEIALQTPHITDSGGDLNSIDWITIFVKVLGARRGHVIGIRPKPPSATGTSAPSQWQSHSHTQAPQPT</sequence>
<gene>
    <name evidence="2" type="ORF">LVIROSA_LOCUS19503</name>
</gene>
<feature type="region of interest" description="Disordered" evidence="1">
    <location>
        <begin position="88"/>
        <end position="117"/>
    </location>
</feature>